<evidence type="ECO:0000256" key="1">
    <source>
        <dbReference type="ARBA" id="ARBA00004370"/>
    </source>
</evidence>
<gene>
    <name evidence="4" type="ORF">OOZ35_02635</name>
</gene>
<evidence type="ECO:0000256" key="2">
    <source>
        <dbReference type="ARBA" id="ARBA00023136"/>
    </source>
</evidence>
<dbReference type="Gene3D" id="3.40.710.10">
    <property type="entry name" value="DD-peptidase/beta-lactamase superfamily"/>
    <property type="match status" value="1"/>
</dbReference>
<dbReference type="PANTHER" id="PTHR46825">
    <property type="entry name" value="D-ALANYL-D-ALANINE-CARBOXYPEPTIDASE/ENDOPEPTIDASE AMPH"/>
    <property type="match status" value="1"/>
</dbReference>
<keyword evidence="5" id="KW-1185">Reference proteome</keyword>
<dbReference type="InterPro" id="IPR050491">
    <property type="entry name" value="AmpC-like"/>
</dbReference>
<dbReference type="Proteomes" id="UP001149142">
    <property type="component" value="Unassembled WGS sequence"/>
</dbReference>
<name>A0ABT4RXM2_9FLAO</name>
<dbReference type="EMBL" id="JAPFGC010000002">
    <property type="protein sequence ID" value="MDA0176383.1"/>
    <property type="molecule type" value="Genomic_DNA"/>
</dbReference>
<protein>
    <submittedName>
        <fullName evidence="4">Beta-lactamase family protein</fullName>
    </submittedName>
</protein>
<dbReference type="PANTHER" id="PTHR46825:SF11">
    <property type="entry name" value="PENICILLIN-BINDING PROTEIN 4"/>
    <property type="match status" value="1"/>
</dbReference>
<accession>A0ABT4RXM2</accession>
<proteinExistence type="predicted"/>
<dbReference type="RefSeq" id="WP_270005029.1">
    <property type="nucleotide sequence ID" value="NZ_JAPFGC010000002.1"/>
</dbReference>
<dbReference type="InterPro" id="IPR001466">
    <property type="entry name" value="Beta-lactam-related"/>
</dbReference>
<dbReference type="SUPFAM" id="SSF56601">
    <property type="entry name" value="beta-lactamase/transpeptidase-like"/>
    <property type="match status" value="1"/>
</dbReference>
<evidence type="ECO:0000313" key="5">
    <source>
        <dbReference type="Proteomes" id="UP001149142"/>
    </source>
</evidence>
<comment type="subcellular location">
    <subcellularLocation>
        <location evidence="1">Membrane</location>
    </subcellularLocation>
</comment>
<evidence type="ECO:0000313" key="4">
    <source>
        <dbReference type="EMBL" id="MDA0176383.1"/>
    </source>
</evidence>
<keyword evidence="2" id="KW-0472">Membrane</keyword>
<dbReference type="InterPro" id="IPR012338">
    <property type="entry name" value="Beta-lactam/transpept-like"/>
</dbReference>
<comment type="caution">
    <text evidence="4">The sequence shown here is derived from an EMBL/GenBank/DDBJ whole genome shotgun (WGS) entry which is preliminary data.</text>
</comment>
<sequence>MTLNQLTLVFCLFYFSLQSQNLKAIDSLMKLHEDNGFSGNVLYANKDSIVFKGSYGYANFEKEIKLNDNSKFDLASLSKQFTAVSILMLIEQNKLQYTTDIKTIWPNLPYNGITIEHLLRHQSGLPDYMDFLEKKSYWDQSKIATNQDIINLLTTSNFPLLFKSGTENRYSNTGYVVLASIVEKLSETTFEEFLQKNIFTPLDMNNSKIVRRIYKPDNDPNLTVGYFKKGNKNKPNYLFNDELKIYDGIVGDGMIHTTTTDLYKWIKALKNNTLISKSNTEKMFSGDAISSSTGFGLMIQDSKSLGKYVLHTGNWQGYINFMLYVLKSEEFVVILSNNSYEEYSLINNQLIKNGRQSTN</sequence>
<evidence type="ECO:0000259" key="3">
    <source>
        <dbReference type="Pfam" id="PF00144"/>
    </source>
</evidence>
<feature type="domain" description="Beta-lactamase-related" evidence="3">
    <location>
        <begin position="41"/>
        <end position="351"/>
    </location>
</feature>
<reference evidence="4" key="1">
    <citation type="submission" date="2022-11" db="EMBL/GenBank/DDBJ databases">
        <title>Refractory cell wall polysaccharides provide important carbon source for microbial heterotrophs in the hadal ocean.</title>
        <authorList>
            <person name="Zhu X."/>
        </authorList>
    </citation>
    <scope>NUCLEOTIDE SEQUENCE</scope>
    <source>
        <strain evidence="4">MTRN7</strain>
    </source>
</reference>
<organism evidence="4 5">
    <name type="scientific">Mesoflavibacter profundi</name>
    <dbReference type="NCBI Taxonomy" id="2708110"/>
    <lineage>
        <taxon>Bacteria</taxon>
        <taxon>Pseudomonadati</taxon>
        <taxon>Bacteroidota</taxon>
        <taxon>Flavobacteriia</taxon>
        <taxon>Flavobacteriales</taxon>
        <taxon>Flavobacteriaceae</taxon>
        <taxon>Mesoflavibacter</taxon>
    </lineage>
</organism>
<dbReference type="Pfam" id="PF00144">
    <property type="entry name" value="Beta-lactamase"/>
    <property type="match status" value="1"/>
</dbReference>